<sequence>MHSLETGITGYLNDASPQTLNALRIEQNNRRFAEAIRLTWGDSPDSAEYILAHINSLYVAPDEEHAAGPADAPKAHLIGVYLDEPTARAELNARRETVAYQARQQGLSFSRLVIHYSKGGMRERHAFPDAQRHIARLFGLAEPADTADEPRPQSRPVRTREELPQKSARDQADLMEALKRGVCLTFTDYRQMRGFVDALEGVFFEVAYRGERTDTSTWHYCHLFVCDHQAPLMRSVVETYGPTLASRCRDLGLFVRSFYVHPSPVQTAGQKAYPTGGAPRPMPPLEKREAAALRARYRAARPAAAARAEVQAPPASE</sequence>
<protein>
    <submittedName>
        <fullName evidence="3">Uncharacterized protein</fullName>
    </submittedName>
</protein>
<reference evidence="2 4" key="1">
    <citation type="submission" date="2019-11" db="EMBL/GenBank/DDBJ databases">
        <title>Eggerthellaceae novel genus isolated from the rectal contents of marmort.</title>
        <authorList>
            <person name="Zhang G."/>
        </authorList>
    </citation>
    <scope>NUCLEOTIDE SEQUENCE [LARGE SCALE GENOMIC DNA]</scope>
    <source>
        <strain evidence="2">Zg-886</strain>
        <strain evidence="4">zg-886</strain>
    </source>
</reference>
<feature type="region of interest" description="Disordered" evidence="1">
    <location>
        <begin position="141"/>
        <end position="168"/>
    </location>
</feature>
<dbReference type="Proteomes" id="UP000671910">
    <property type="component" value="Chromosome"/>
</dbReference>
<gene>
    <name evidence="2" type="ORF">GMI68_04290</name>
    <name evidence="3" type="ORF">J7S26_05665</name>
</gene>
<name>A0A9E6MP75_9ACTN</name>
<organism evidence="3 5">
    <name type="scientific">Xiamenia xianingshaonis</name>
    <dbReference type="NCBI Taxonomy" id="2682776"/>
    <lineage>
        <taxon>Bacteria</taxon>
        <taxon>Bacillati</taxon>
        <taxon>Actinomycetota</taxon>
        <taxon>Coriobacteriia</taxon>
        <taxon>Eggerthellales</taxon>
        <taxon>Eggerthellaceae</taxon>
        <taxon>Xiamenia</taxon>
    </lineage>
</organism>
<feature type="compositionally biased region" description="Basic and acidic residues" evidence="1">
    <location>
        <begin position="148"/>
        <end position="168"/>
    </location>
</feature>
<dbReference type="AlphaFoldDB" id="A0A9E6MP75"/>
<keyword evidence="4" id="KW-1185">Reference proteome</keyword>
<dbReference type="EMBL" id="WPCR01000005">
    <property type="protein sequence ID" value="NHM13988.1"/>
    <property type="molecule type" value="Genomic_DNA"/>
</dbReference>
<evidence type="ECO:0000313" key="2">
    <source>
        <dbReference type="EMBL" id="NHM13988.1"/>
    </source>
</evidence>
<evidence type="ECO:0000313" key="5">
    <source>
        <dbReference type="Proteomes" id="UP000671910"/>
    </source>
</evidence>
<dbReference type="EMBL" id="CP072829">
    <property type="protein sequence ID" value="QTU83864.1"/>
    <property type="molecule type" value="Genomic_DNA"/>
</dbReference>
<proteinExistence type="predicted"/>
<dbReference type="RefSeq" id="WP_166339143.1">
    <property type="nucleotide sequence ID" value="NZ_CP072829.1"/>
</dbReference>
<dbReference type="Proteomes" id="UP000636394">
    <property type="component" value="Unassembled WGS sequence"/>
</dbReference>
<evidence type="ECO:0000313" key="3">
    <source>
        <dbReference type="EMBL" id="QTU83864.1"/>
    </source>
</evidence>
<accession>A0A9E6MP75</accession>
<reference evidence="3" key="2">
    <citation type="submission" date="2021-04" db="EMBL/GenBank/DDBJ databases">
        <title>Novel species in family Eggerthellaceae.</title>
        <authorList>
            <person name="Zhang G."/>
        </authorList>
    </citation>
    <scope>NUCLEOTIDE SEQUENCE</scope>
    <source>
        <strain evidence="3">Zg-886</strain>
    </source>
</reference>
<dbReference type="KEGG" id="ebz:J7S26_05665"/>
<evidence type="ECO:0000256" key="1">
    <source>
        <dbReference type="SAM" id="MobiDB-lite"/>
    </source>
</evidence>
<evidence type="ECO:0000313" key="4">
    <source>
        <dbReference type="Proteomes" id="UP000636394"/>
    </source>
</evidence>